<proteinExistence type="predicted"/>
<dbReference type="RefSeq" id="WP_188335183.1">
    <property type="nucleotide sequence ID" value="NZ_CP061281.1"/>
</dbReference>
<sequence length="141" mass="15365">MTSDDTPPGAFPPRPLRDLRVVYARQAGCPADFAEIVVDFEPWEPGFVFEVHADLERRRPVPASELAVYAAAVEEGLRAELATLAPEFPAAVAVVLRAVRVHEVDSHAGAFRTAGRLAVRRALAEVHGPPRRPKRSGPAQR</sequence>
<keyword evidence="1" id="KW-0547">Nucleotide-binding</keyword>
<feature type="domain" description="Translation elongation factor EFG/EF2" evidence="3">
    <location>
        <begin position="8"/>
        <end position="127"/>
    </location>
</feature>
<accession>A0A7H1B123</accession>
<dbReference type="KEGG" id="sxn:IAG42_01560"/>
<dbReference type="InterPro" id="IPR005517">
    <property type="entry name" value="Transl_elong_EFG/EF2_IV"/>
</dbReference>
<dbReference type="InterPro" id="IPR014721">
    <property type="entry name" value="Ribsml_uS5_D2-typ_fold_subgr"/>
</dbReference>
<dbReference type="Gene3D" id="3.30.230.10">
    <property type="match status" value="1"/>
</dbReference>
<dbReference type="Proteomes" id="UP000516428">
    <property type="component" value="Chromosome"/>
</dbReference>
<reference evidence="4 5" key="1">
    <citation type="submission" date="2020-09" db="EMBL/GenBank/DDBJ databases">
        <title>A novel species.</title>
        <authorList>
            <person name="Gao J."/>
        </authorList>
    </citation>
    <scope>NUCLEOTIDE SEQUENCE [LARGE SCALE GENOMIC DNA]</scope>
    <source>
        <strain evidence="4 5">CRXT-Y-14</strain>
    </source>
</reference>
<evidence type="ECO:0000313" key="4">
    <source>
        <dbReference type="EMBL" id="QNS02428.1"/>
    </source>
</evidence>
<keyword evidence="5" id="KW-1185">Reference proteome</keyword>
<evidence type="ECO:0000259" key="3">
    <source>
        <dbReference type="SMART" id="SM00889"/>
    </source>
</evidence>
<dbReference type="SUPFAM" id="SSF54211">
    <property type="entry name" value="Ribosomal protein S5 domain 2-like"/>
    <property type="match status" value="1"/>
</dbReference>
<name>A0A7H1B123_9ACTN</name>
<protein>
    <recommendedName>
        <fullName evidence="3">Translation elongation factor EFG/EF2 domain-containing protein</fullName>
    </recommendedName>
</protein>
<dbReference type="SMART" id="SM00889">
    <property type="entry name" value="EFG_IV"/>
    <property type="match status" value="1"/>
</dbReference>
<evidence type="ECO:0000256" key="2">
    <source>
        <dbReference type="ARBA" id="ARBA00023134"/>
    </source>
</evidence>
<keyword evidence="2" id="KW-0342">GTP-binding</keyword>
<gene>
    <name evidence="4" type="ORF">IAG42_01560</name>
</gene>
<organism evidence="4 5">
    <name type="scientific">Streptomyces xanthii</name>
    <dbReference type="NCBI Taxonomy" id="2768069"/>
    <lineage>
        <taxon>Bacteria</taxon>
        <taxon>Bacillati</taxon>
        <taxon>Actinomycetota</taxon>
        <taxon>Actinomycetes</taxon>
        <taxon>Kitasatosporales</taxon>
        <taxon>Streptomycetaceae</taxon>
        <taxon>Streptomyces</taxon>
    </lineage>
</organism>
<dbReference type="EMBL" id="CP061281">
    <property type="protein sequence ID" value="QNS02428.1"/>
    <property type="molecule type" value="Genomic_DNA"/>
</dbReference>
<evidence type="ECO:0000256" key="1">
    <source>
        <dbReference type="ARBA" id="ARBA00022741"/>
    </source>
</evidence>
<dbReference type="Pfam" id="PF03764">
    <property type="entry name" value="EFG_IV"/>
    <property type="match status" value="1"/>
</dbReference>
<dbReference type="GO" id="GO:0005525">
    <property type="term" value="F:GTP binding"/>
    <property type="evidence" value="ECO:0007669"/>
    <property type="project" value="UniProtKB-KW"/>
</dbReference>
<dbReference type="InterPro" id="IPR020568">
    <property type="entry name" value="Ribosomal_Su5_D2-typ_SF"/>
</dbReference>
<dbReference type="AlphaFoldDB" id="A0A7H1B123"/>
<evidence type="ECO:0000313" key="5">
    <source>
        <dbReference type="Proteomes" id="UP000516428"/>
    </source>
</evidence>